<dbReference type="Pfam" id="PF00497">
    <property type="entry name" value="SBP_bac_3"/>
    <property type="match status" value="1"/>
</dbReference>
<feature type="transmembrane region" description="Helical" evidence="5">
    <location>
        <begin position="92"/>
        <end position="110"/>
    </location>
</feature>
<proteinExistence type="inferred from homology"/>
<keyword evidence="3" id="KW-0732">Signal</keyword>
<keyword evidence="5" id="KW-0812">Transmembrane</keyword>
<feature type="region of interest" description="Disordered" evidence="4">
    <location>
        <begin position="360"/>
        <end position="381"/>
    </location>
</feature>
<dbReference type="GO" id="GO:0006865">
    <property type="term" value="P:amino acid transport"/>
    <property type="evidence" value="ECO:0007669"/>
    <property type="project" value="TreeGrafter"/>
</dbReference>
<protein>
    <recommendedName>
        <fullName evidence="6">Solute-binding protein family 3/N-terminal domain-containing protein</fullName>
    </recommendedName>
</protein>
<evidence type="ECO:0000256" key="1">
    <source>
        <dbReference type="ARBA" id="ARBA00010333"/>
    </source>
</evidence>
<reference evidence="7" key="1">
    <citation type="journal article" date="2014" name="Int. J. Syst. Evol. Microbiol.">
        <title>Complete genome sequence of Corynebacterium casei LMG S-19264T (=DSM 44701T), isolated from a smear-ripened cheese.</title>
        <authorList>
            <consortium name="US DOE Joint Genome Institute (JGI-PGF)"/>
            <person name="Walter F."/>
            <person name="Albersmeier A."/>
            <person name="Kalinowski J."/>
            <person name="Ruckert C."/>
        </authorList>
    </citation>
    <scope>NUCLEOTIDE SEQUENCE</scope>
    <source>
        <strain evidence="7">JCM 3090</strain>
    </source>
</reference>
<feature type="transmembrane region" description="Helical" evidence="5">
    <location>
        <begin position="52"/>
        <end position="72"/>
    </location>
</feature>
<dbReference type="InterPro" id="IPR051455">
    <property type="entry name" value="Bact_solute-bind_prot3"/>
</dbReference>
<organism evidence="7 8">
    <name type="scientific">Pilimelia anulata</name>
    <dbReference type="NCBI Taxonomy" id="53371"/>
    <lineage>
        <taxon>Bacteria</taxon>
        <taxon>Bacillati</taxon>
        <taxon>Actinomycetota</taxon>
        <taxon>Actinomycetes</taxon>
        <taxon>Micromonosporales</taxon>
        <taxon>Micromonosporaceae</taxon>
        <taxon>Pilimelia</taxon>
    </lineage>
</organism>
<dbReference type="AlphaFoldDB" id="A0A8J3FBC4"/>
<accession>A0A8J3FBC4</accession>
<evidence type="ECO:0000313" key="7">
    <source>
        <dbReference type="EMBL" id="GGJ82422.1"/>
    </source>
</evidence>
<name>A0A8J3FBC4_9ACTN</name>
<evidence type="ECO:0000256" key="3">
    <source>
        <dbReference type="ARBA" id="ARBA00022729"/>
    </source>
</evidence>
<dbReference type="PANTHER" id="PTHR30085">
    <property type="entry name" value="AMINO ACID ABC TRANSPORTER PERMEASE"/>
    <property type="match status" value="1"/>
</dbReference>
<evidence type="ECO:0000256" key="4">
    <source>
        <dbReference type="SAM" id="MobiDB-lite"/>
    </source>
</evidence>
<dbReference type="Gene3D" id="3.40.190.10">
    <property type="entry name" value="Periplasmic binding protein-like II"/>
    <property type="match status" value="2"/>
</dbReference>
<comment type="similarity">
    <text evidence="1">Belongs to the bacterial solute-binding protein 3 family.</text>
</comment>
<dbReference type="RefSeq" id="WP_189168874.1">
    <property type="nucleotide sequence ID" value="NZ_BMQB01000002.1"/>
</dbReference>
<keyword evidence="2" id="KW-0813">Transport</keyword>
<evidence type="ECO:0000256" key="2">
    <source>
        <dbReference type="ARBA" id="ARBA00022448"/>
    </source>
</evidence>
<dbReference type="Proteomes" id="UP000649739">
    <property type="component" value="Unassembled WGS sequence"/>
</dbReference>
<dbReference type="SMART" id="SM00062">
    <property type="entry name" value="PBPb"/>
    <property type="match status" value="1"/>
</dbReference>
<dbReference type="InterPro" id="IPR001638">
    <property type="entry name" value="Solute-binding_3/MltF_N"/>
</dbReference>
<comment type="caution">
    <text evidence="7">The sequence shown here is derived from an EMBL/GenBank/DDBJ whole genome shotgun (WGS) entry which is preliminary data.</text>
</comment>
<reference evidence="7" key="2">
    <citation type="submission" date="2020-09" db="EMBL/GenBank/DDBJ databases">
        <authorList>
            <person name="Sun Q."/>
            <person name="Ohkuma M."/>
        </authorList>
    </citation>
    <scope>NUCLEOTIDE SEQUENCE</scope>
    <source>
        <strain evidence="7">JCM 3090</strain>
    </source>
</reference>
<evidence type="ECO:0000259" key="6">
    <source>
        <dbReference type="SMART" id="SM00062"/>
    </source>
</evidence>
<sequence length="381" mass="41700">MDLLTPSAPTGADGPQPRPTLRDEIFWLVPITLTLLGMVIFLFLNRGIGPDIAAILTLPVEAAGVIVAILGARGVSLARDPRRPRAPGRKRWWVAAVLSVLLAGLSVVVYRKHREPDPYAYLSGTIRIGYVEPGYPGWSTGANTGGQGFDLSVANAILDYFPRATGIEWVPLDSLEHRLEALEGPWGPSRLAPVHLVINNLSITEARRQRIDFAGPYYRDEEGFATPDRTARSIHDIRKVCVPKGSTSEDRLKKLGIRVVVDISVQACFQRFFSGQEAGLSVSTDISILQAYVAAQPAEKRREVPHFVPVGGEQYGIGLPNNRPKLCERVNEALQKFLDINWGIEFDQTLGRLGVNRTLSGGGSRQPTELAPCEPAGSWLK</sequence>
<dbReference type="PANTHER" id="PTHR30085:SF6">
    <property type="entry name" value="ABC TRANSPORTER GLUTAMINE-BINDING PROTEIN GLNH"/>
    <property type="match status" value="1"/>
</dbReference>
<gene>
    <name evidence="7" type="ORF">GCM10010123_10120</name>
</gene>
<dbReference type="GO" id="GO:0030288">
    <property type="term" value="C:outer membrane-bounded periplasmic space"/>
    <property type="evidence" value="ECO:0007669"/>
    <property type="project" value="TreeGrafter"/>
</dbReference>
<feature type="transmembrane region" description="Helical" evidence="5">
    <location>
        <begin position="25"/>
        <end position="45"/>
    </location>
</feature>
<feature type="domain" description="Solute-binding protein family 3/N-terminal" evidence="6">
    <location>
        <begin position="125"/>
        <end position="345"/>
    </location>
</feature>
<keyword evidence="5" id="KW-1133">Transmembrane helix</keyword>
<dbReference type="SUPFAM" id="SSF53850">
    <property type="entry name" value="Periplasmic binding protein-like II"/>
    <property type="match status" value="1"/>
</dbReference>
<keyword evidence="5" id="KW-0472">Membrane</keyword>
<dbReference type="EMBL" id="BMQB01000002">
    <property type="protein sequence ID" value="GGJ82422.1"/>
    <property type="molecule type" value="Genomic_DNA"/>
</dbReference>
<keyword evidence="8" id="KW-1185">Reference proteome</keyword>
<evidence type="ECO:0000256" key="5">
    <source>
        <dbReference type="SAM" id="Phobius"/>
    </source>
</evidence>
<dbReference type="GO" id="GO:0005576">
    <property type="term" value="C:extracellular region"/>
    <property type="evidence" value="ECO:0007669"/>
    <property type="project" value="TreeGrafter"/>
</dbReference>
<evidence type="ECO:0000313" key="8">
    <source>
        <dbReference type="Proteomes" id="UP000649739"/>
    </source>
</evidence>